<dbReference type="Proteomes" id="UP000332515">
    <property type="component" value="Unassembled WGS sequence"/>
</dbReference>
<dbReference type="RefSeq" id="WP_153478084.1">
    <property type="nucleotide sequence ID" value="NZ_VWNA01000001.1"/>
</dbReference>
<protein>
    <recommendedName>
        <fullName evidence="4">DUF3035 domain-containing protein</fullName>
    </recommendedName>
</protein>
<evidence type="ECO:0000313" key="2">
    <source>
        <dbReference type="EMBL" id="MQT11430.1"/>
    </source>
</evidence>
<feature type="compositionally biased region" description="Polar residues" evidence="1">
    <location>
        <begin position="137"/>
        <end position="148"/>
    </location>
</feature>
<comment type="caution">
    <text evidence="2">The sequence shown here is derived from an EMBL/GenBank/DDBJ whole genome shotgun (WGS) entry which is preliminary data.</text>
</comment>
<dbReference type="EMBL" id="VWNA01000001">
    <property type="protein sequence ID" value="MQT11430.1"/>
    <property type="molecule type" value="Genomic_DNA"/>
</dbReference>
<name>A0A6A7XXN0_9HYPH</name>
<feature type="region of interest" description="Disordered" evidence="1">
    <location>
        <begin position="45"/>
        <end position="69"/>
    </location>
</feature>
<gene>
    <name evidence="2" type="ORF">F0357_01815</name>
</gene>
<dbReference type="AlphaFoldDB" id="A0A6A7XXN0"/>
<evidence type="ECO:0000313" key="3">
    <source>
        <dbReference type="Proteomes" id="UP000332515"/>
    </source>
</evidence>
<organism evidence="2 3">
    <name type="scientific">Segnochrobactrum spirostomi</name>
    <dbReference type="NCBI Taxonomy" id="2608987"/>
    <lineage>
        <taxon>Bacteria</taxon>
        <taxon>Pseudomonadati</taxon>
        <taxon>Pseudomonadota</taxon>
        <taxon>Alphaproteobacteria</taxon>
        <taxon>Hyphomicrobiales</taxon>
        <taxon>Segnochrobactraceae</taxon>
        <taxon>Segnochrobactrum</taxon>
    </lineage>
</organism>
<feature type="compositionally biased region" description="Low complexity" evidence="1">
    <location>
        <begin position="96"/>
        <end position="114"/>
    </location>
</feature>
<keyword evidence="3" id="KW-1185">Reference proteome</keyword>
<accession>A0A6A7XXN0</accession>
<evidence type="ECO:0000256" key="1">
    <source>
        <dbReference type="SAM" id="MobiDB-lite"/>
    </source>
</evidence>
<feature type="compositionally biased region" description="Basic and acidic residues" evidence="1">
    <location>
        <begin position="118"/>
        <end position="134"/>
    </location>
</feature>
<feature type="region of interest" description="Disordered" evidence="1">
    <location>
        <begin position="82"/>
        <end position="148"/>
    </location>
</feature>
<sequence>MIRAERRQDHFRLRSRIISGVALTAVAAALSGCGVGDPTQTLIPYKFDRTASPPTDTAPKTKKDGYPNFGYTAVPTIPVMKTSDEQTSDLNALSKAESSQASRATSAAQAVTASPDALQKEGAEHVDTARKMIQDADPTTNGGSTTNQ</sequence>
<reference evidence="2 3" key="1">
    <citation type="submission" date="2019-09" db="EMBL/GenBank/DDBJ databases">
        <title>Segnochrobactrum spirostomi gen. nov., sp. nov., isolated from the ciliate Spirostomum cf. yagiui and description of a novel family, Segnochrobactraceae fam. nov. within the order Rhizobiales of the class Alphaproteobacteria.</title>
        <authorList>
            <person name="Akter S."/>
            <person name="Shazib S.U.A."/>
            <person name="Shin M.K."/>
        </authorList>
    </citation>
    <scope>NUCLEOTIDE SEQUENCE [LARGE SCALE GENOMIC DNA]</scope>
    <source>
        <strain evidence="2 3">Sp-1</strain>
    </source>
</reference>
<evidence type="ECO:0008006" key="4">
    <source>
        <dbReference type="Google" id="ProtNLM"/>
    </source>
</evidence>
<dbReference type="PROSITE" id="PS51257">
    <property type="entry name" value="PROKAR_LIPOPROTEIN"/>
    <property type="match status" value="1"/>
</dbReference>
<proteinExistence type="predicted"/>